<dbReference type="AlphaFoldDB" id="A0A143DBH8"/>
<dbReference type="NCBIfam" id="TIGR02937">
    <property type="entry name" value="sigma70-ECF"/>
    <property type="match status" value="1"/>
</dbReference>
<dbReference type="InterPro" id="IPR007627">
    <property type="entry name" value="RNA_pol_sigma70_r2"/>
</dbReference>
<dbReference type="OrthoDB" id="9809557at2"/>
<dbReference type="GO" id="GO:0006352">
    <property type="term" value="P:DNA-templated transcription initiation"/>
    <property type="evidence" value="ECO:0007669"/>
    <property type="project" value="InterPro"/>
</dbReference>
<dbReference type="EMBL" id="CP014525">
    <property type="protein sequence ID" value="AMW34062.1"/>
    <property type="molecule type" value="Genomic_DNA"/>
</dbReference>
<proteinExistence type="inferred from homology"/>
<dbReference type="KEGG" id="hjo:AY555_01480"/>
<dbReference type="PANTHER" id="PTHR30376:SF3">
    <property type="entry name" value="RNA POLYMERASE SIGMA FACTOR RPOH"/>
    <property type="match status" value="1"/>
</dbReference>
<feature type="domain" description="RNA polymerase sigma-70 region 1.2" evidence="6">
    <location>
        <begin position="18"/>
        <end position="42"/>
    </location>
</feature>
<feature type="domain" description="RNA polymerase sigma-70 region 2" evidence="7">
    <location>
        <begin position="56"/>
        <end position="120"/>
    </location>
</feature>
<sequence>MTTLALSPPRSSLPVEESLALYLAEIRKFPLLSVEEEHGLARDFTLTGNQKSLHRLVTSHLRLVVKVAMQYKRYGLPMADLIAEGNLGLIRAIQKFEPDKGFRLSTYAVWWIRAAVNEYVLNSWSLVKIGTASTRKRLFYNLRRMKAKLGIYGDKPLRDEQAEEIARTLDVSVDDVLAMDARLNRRDGSLNAMAGAESDTERLELLVDERPDQESALETTEERNRSHHLVHTALGTLNEREKDILTRRKLTDDPATLESLGEDYGLSRERIRQIEARALQKLETRIRELIATEHRNIRQALQRWKNPILANPKMGGVCPA</sequence>
<evidence type="ECO:0000259" key="8">
    <source>
        <dbReference type="Pfam" id="PF04545"/>
    </source>
</evidence>
<keyword evidence="2" id="KW-0805">Transcription regulation</keyword>
<dbReference type="PRINTS" id="PR00046">
    <property type="entry name" value="SIGMA70FCT"/>
</dbReference>
<keyword evidence="5" id="KW-0804">Transcription</keyword>
<evidence type="ECO:0000256" key="3">
    <source>
        <dbReference type="ARBA" id="ARBA00023082"/>
    </source>
</evidence>
<dbReference type="Pfam" id="PF00140">
    <property type="entry name" value="Sigma70_r1_2"/>
    <property type="match status" value="1"/>
</dbReference>
<dbReference type="GO" id="GO:0016987">
    <property type="term" value="F:sigma factor activity"/>
    <property type="evidence" value="ECO:0007669"/>
    <property type="project" value="UniProtKB-KW"/>
</dbReference>
<reference evidence="9 10" key="1">
    <citation type="submission" date="2016-02" db="EMBL/GenBank/DDBJ databases">
        <title>Complete Genome of H5569, the type strain of the newly described species Haematospirillium jordaniae.</title>
        <authorList>
            <person name="Nicholson A.C."/>
            <person name="Humrighouse B.W."/>
            <person name="Loparov V."/>
            <person name="McQuiston J.R."/>
        </authorList>
    </citation>
    <scope>NUCLEOTIDE SEQUENCE [LARGE SCALE GENOMIC DNA]</scope>
    <source>
        <strain evidence="9 10">H5569</strain>
    </source>
</reference>
<feature type="domain" description="RNA polymerase sigma-70 region 4" evidence="8">
    <location>
        <begin position="233"/>
        <end position="282"/>
    </location>
</feature>
<name>A0A143DBH8_9PROT</name>
<evidence type="ECO:0000256" key="5">
    <source>
        <dbReference type="ARBA" id="ARBA00023163"/>
    </source>
</evidence>
<dbReference type="Pfam" id="PF04545">
    <property type="entry name" value="Sigma70_r4"/>
    <property type="match status" value="1"/>
</dbReference>
<keyword evidence="4" id="KW-0238">DNA-binding</keyword>
<dbReference type="RefSeq" id="WP_066132479.1">
    <property type="nucleotide sequence ID" value="NZ_CP014525.1"/>
</dbReference>
<protein>
    <submittedName>
        <fullName evidence="9">RNA polymerase subunit sigma-70</fullName>
    </submittedName>
</protein>
<evidence type="ECO:0000313" key="10">
    <source>
        <dbReference type="Proteomes" id="UP000076066"/>
    </source>
</evidence>
<dbReference type="CDD" id="cd06171">
    <property type="entry name" value="Sigma70_r4"/>
    <property type="match status" value="1"/>
</dbReference>
<dbReference type="InterPro" id="IPR050813">
    <property type="entry name" value="Sigma-70_Factor"/>
</dbReference>
<evidence type="ECO:0000256" key="4">
    <source>
        <dbReference type="ARBA" id="ARBA00023125"/>
    </source>
</evidence>
<keyword evidence="10" id="KW-1185">Reference proteome</keyword>
<dbReference type="PANTHER" id="PTHR30376">
    <property type="entry name" value="SIGMA FACTOR RPOH HEAT SHOCK RELATED"/>
    <property type="match status" value="1"/>
</dbReference>
<dbReference type="SUPFAM" id="SSF88946">
    <property type="entry name" value="Sigma2 domain of RNA polymerase sigma factors"/>
    <property type="match status" value="1"/>
</dbReference>
<dbReference type="GO" id="GO:0003677">
    <property type="term" value="F:DNA binding"/>
    <property type="evidence" value="ECO:0007669"/>
    <property type="project" value="UniProtKB-KW"/>
</dbReference>
<evidence type="ECO:0000259" key="7">
    <source>
        <dbReference type="Pfam" id="PF04542"/>
    </source>
</evidence>
<dbReference type="InterPro" id="IPR000943">
    <property type="entry name" value="RNA_pol_sigma70"/>
</dbReference>
<gene>
    <name evidence="9" type="ORF">AY555_01480</name>
</gene>
<dbReference type="InterPro" id="IPR013325">
    <property type="entry name" value="RNA_pol_sigma_r2"/>
</dbReference>
<dbReference type="InterPro" id="IPR036388">
    <property type="entry name" value="WH-like_DNA-bd_sf"/>
</dbReference>
<dbReference type="InterPro" id="IPR014284">
    <property type="entry name" value="RNA_pol_sigma-70_dom"/>
</dbReference>
<accession>A0A143DBH8</accession>
<dbReference type="NCBIfam" id="NF005143">
    <property type="entry name" value="PRK06596.1"/>
    <property type="match status" value="1"/>
</dbReference>
<dbReference type="Pfam" id="PF04542">
    <property type="entry name" value="Sigma70_r2"/>
    <property type="match status" value="1"/>
</dbReference>
<keyword evidence="3" id="KW-0731">Sigma factor</keyword>
<dbReference type="Gene3D" id="1.10.10.10">
    <property type="entry name" value="Winged helix-like DNA-binding domain superfamily/Winged helix DNA-binding domain"/>
    <property type="match status" value="1"/>
</dbReference>
<evidence type="ECO:0000259" key="6">
    <source>
        <dbReference type="Pfam" id="PF00140"/>
    </source>
</evidence>
<dbReference type="GeneID" id="53315829"/>
<evidence type="ECO:0000256" key="1">
    <source>
        <dbReference type="ARBA" id="ARBA00007788"/>
    </source>
</evidence>
<dbReference type="STRING" id="1549855.AY555_01480"/>
<organism evidence="9 10">
    <name type="scientific">Haematospirillum jordaniae</name>
    <dbReference type="NCBI Taxonomy" id="1549855"/>
    <lineage>
        <taxon>Bacteria</taxon>
        <taxon>Pseudomonadati</taxon>
        <taxon>Pseudomonadota</taxon>
        <taxon>Alphaproteobacteria</taxon>
        <taxon>Rhodospirillales</taxon>
        <taxon>Novispirillaceae</taxon>
        <taxon>Haematospirillum</taxon>
    </lineage>
</organism>
<dbReference type="Proteomes" id="UP000076066">
    <property type="component" value="Chromosome"/>
</dbReference>
<dbReference type="InterPro" id="IPR013324">
    <property type="entry name" value="RNA_pol_sigma_r3/r4-like"/>
</dbReference>
<dbReference type="InterPro" id="IPR009042">
    <property type="entry name" value="RNA_pol_sigma70_r1_2"/>
</dbReference>
<dbReference type="Gene3D" id="1.10.601.10">
    <property type="entry name" value="RNA Polymerase Primary Sigma Factor"/>
    <property type="match status" value="1"/>
</dbReference>
<evidence type="ECO:0000313" key="9">
    <source>
        <dbReference type="EMBL" id="AMW34062.1"/>
    </source>
</evidence>
<evidence type="ECO:0000256" key="2">
    <source>
        <dbReference type="ARBA" id="ARBA00023015"/>
    </source>
</evidence>
<dbReference type="SUPFAM" id="SSF88659">
    <property type="entry name" value="Sigma3 and sigma4 domains of RNA polymerase sigma factors"/>
    <property type="match status" value="1"/>
</dbReference>
<comment type="similarity">
    <text evidence="1">Belongs to the sigma-70 factor family.</text>
</comment>
<dbReference type="InterPro" id="IPR007630">
    <property type="entry name" value="RNA_pol_sigma70_r4"/>
</dbReference>